<evidence type="ECO:0000313" key="3">
    <source>
        <dbReference type="Proteomes" id="UP000265614"/>
    </source>
</evidence>
<accession>A0A3A3YZW7</accession>
<protein>
    <submittedName>
        <fullName evidence="2">GNAT family N-acetyltransferase</fullName>
    </submittedName>
</protein>
<keyword evidence="3" id="KW-1185">Reference proteome</keyword>
<dbReference type="InterPro" id="IPR000182">
    <property type="entry name" value="GNAT_dom"/>
</dbReference>
<sequence>MVPLPRDRRAAAAAVLAAAFRDDPMMVHLVPDPERRRRRLPGVLGSIQDCCLRYGEVSTTPEVGGVACWLPPGETEVGALRMLRSGMALQTLRLGARAVRGTAAVVGAMERERHRAVTGPHWYLWLLGTDPGRRRQGVGAALLAPVLARADAAGTPVYLDTHLQRNLAFYARHGFGPVSKQQVDGLRCWGLLRPPRG</sequence>
<reference evidence="2 3" key="1">
    <citation type="submission" date="2018-09" db="EMBL/GenBank/DDBJ databases">
        <title>YIM 75000 draft genome.</title>
        <authorList>
            <person name="Tang S."/>
            <person name="Feng Y."/>
        </authorList>
    </citation>
    <scope>NUCLEOTIDE SEQUENCE [LARGE SCALE GENOMIC DNA]</scope>
    <source>
        <strain evidence="2 3">YIM 75000</strain>
    </source>
</reference>
<name>A0A3A3YZW7_9ACTN</name>
<evidence type="ECO:0000313" key="2">
    <source>
        <dbReference type="EMBL" id="RJK96423.1"/>
    </source>
</evidence>
<comment type="caution">
    <text evidence="2">The sequence shown here is derived from an EMBL/GenBank/DDBJ whole genome shotgun (WGS) entry which is preliminary data.</text>
</comment>
<keyword evidence="2" id="KW-0808">Transferase</keyword>
<dbReference type="GO" id="GO:0016747">
    <property type="term" value="F:acyltransferase activity, transferring groups other than amino-acyl groups"/>
    <property type="evidence" value="ECO:0007669"/>
    <property type="project" value="InterPro"/>
</dbReference>
<dbReference type="Proteomes" id="UP000265614">
    <property type="component" value="Unassembled WGS sequence"/>
</dbReference>
<feature type="domain" description="N-acetyltransferase" evidence="1">
    <location>
        <begin position="117"/>
        <end position="194"/>
    </location>
</feature>
<dbReference type="PANTHER" id="PTHR42791">
    <property type="entry name" value="GNAT FAMILY ACETYLTRANSFERASE"/>
    <property type="match status" value="1"/>
</dbReference>
<gene>
    <name evidence="2" type="ORF">D5H78_09360</name>
</gene>
<dbReference type="InterPro" id="IPR052523">
    <property type="entry name" value="Trichothecene_AcTrans"/>
</dbReference>
<dbReference type="Pfam" id="PF00583">
    <property type="entry name" value="Acetyltransf_1"/>
    <property type="match status" value="1"/>
</dbReference>
<dbReference type="Gene3D" id="3.40.630.30">
    <property type="match status" value="1"/>
</dbReference>
<dbReference type="PANTHER" id="PTHR42791:SF1">
    <property type="entry name" value="N-ACETYLTRANSFERASE DOMAIN-CONTAINING PROTEIN"/>
    <property type="match status" value="1"/>
</dbReference>
<evidence type="ECO:0000259" key="1">
    <source>
        <dbReference type="PROSITE" id="PS51186"/>
    </source>
</evidence>
<dbReference type="EMBL" id="QZEZ01000003">
    <property type="protein sequence ID" value="RJK96423.1"/>
    <property type="molecule type" value="Genomic_DNA"/>
</dbReference>
<dbReference type="SUPFAM" id="SSF55729">
    <property type="entry name" value="Acyl-CoA N-acyltransferases (Nat)"/>
    <property type="match status" value="1"/>
</dbReference>
<proteinExistence type="predicted"/>
<dbReference type="AlphaFoldDB" id="A0A3A3YZW7"/>
<dbReference type="CDD" id="cd04301">
    <property type="entry name" value="NAT_SF"/>
    <property type="match status" value="1"/>
</dbReference>
<dbReference type="InterPro" id="IPR016181">
    <property type="entry name" value="Acyl_CoA_acyltransferase"/>
</dbReference>
<dbReference type="PROSITE" id="PS51186">
    <property type="entry name" value="GNAT"/>
    <property type="match status" value="1"/>
</dbReference>
<organism evidence="2 3">
    <name type="scientific">Vallicoccus soli</name>
    <dbReference type="NCBI Taxonomy" id="2339232"/>
    <lineage>
        <taxon>Bacteria</taxon>
        <taxon>Bacillati</taxon>
        <taxon>Actinomycetota</taxon>
        <taxon>Actinomycetes</taxon>
        <taxon>Motilibacterales</taxon>
        <taxon>Vallicoccaceae</taxon>
        <taxon>Vallicoccus</taxon>
    </lineage>
</organism>